<name>A0A2V3DRR5_9MICC</name>
<dbReference type="Proteomes" id="UP000246303">
    <property type="component" value="Unassembled WGS sequence"/>
</dbReference>
<accession>A0A2V3DRR5</accession>
<comment type="caution">
    <text evidence="1">The sequence shown here is derived from an EMBL/GenBank/DDBJ whole genome shotgun (WGS) entry which is preliminary data.</text>
</comment>
<dbReference type="OrthoDB" id="4955423at2"/>
<proteinExistence type="predicted"/>
<evidence type="ECO:0000313" key="2">
    <source>
        <dbReference type="Proteomes" id="UP000246303"/>
    </source>
</evidence>
<keyword evidence="2" id="KW-1185">Reference proteome</keyword>
<gene>
    <name evidence="1" type="ORF">CVS29_12190</name>
</gene>
<dbReference type="AlphaFoldDB" id="A0A2V3DRR5"/>
<sequence length="292" mass="29367">MTKLIALLAVLAAVAWGITATASWITKKKAPRALAPGRTPSAPSQGEEDKAMLGAQMRMVGGLIFAAVMFAALLRVSIGLVANAGIATALTTGLAASGGLLLYSALPAKQQPAKQQPASAQESMPLVPARSFILPGAALLAFLAFVAATALAPAFVAIHLDGVPLAAVAVLFSGASALALHRIMTTLSLPDPRMASLDRSWRRSTAGNLLQFTSGVLLAGLGSTAIMTGLALLEASALLKATAQPVPYLGQACVAGGAAVAVSGVVLLVLAAKRTLSIRAAVRKGAPVPITA</sequence>
<reference evidence="1 2" key="1">
    <citation type="submission" date="2018-05" db="EMBL/GenBank/DDBJ databases">
        <title>Genetic diversity of glacier-inhabiting Cryobacterium bacteria in China and description of Cryobacterium mengkeensis sp. nov. and Arthrobacter glacialis sp. nov.</title>
        <authorList>
            <person name="Liu Q."/>
            <person name="Xin Y.-H."/>
        </authorList>
    </citation>
    <scope>NUCLEOTIDE SEQUENCE [LARGE SCALE GENOMIC DNA]</scope>
    <source>
        <strain evidence="1 2">GP3</strain>
    </source>
</reference>
<organism evidence="1 2">
    <name type="scientific">Arthrobacter psychrochitiniphilus</name>
    <dbReference type="NCBI Taxonomy" id="291045"/>
    <lineage>
        <taxon>Bacteria</taxon>
        <taxon>Bacillati</taxon>
        <taxon>Actinomycetota</taxon>
        <taxon>Actinomycetes</taxon>
        <taxon>Micrococcales</taxon>
        <taxon>Micrococcaceae</taxon>
        <taxon>Arthrobacter</taxon>
    </lineage>
</organism>
<dbReference type="RefSeq" id="WP_110106610.1">
    <property type="nucleotide sequence ID" value="NZ_JACBZZ010000001.1"/>
</dbReference>
<evidence type="ECO:0000313" key="1">
    <source>
        <dbReference type="EMBL" id="PXA64946.1"/>
    </source>
</evidence>
<dbReference type="EMBL" id="QHLZ01000007">
    <property type="protein sequence ID" value="PXA64946.1"/>
    <property type="molecule type" value="Genomic_DNA"/>
</dbReference>
<protein>
    <submittedName>
        <fullName evidence="1">Uncharacterized protein</fullName>
    </submittedName>
</protein>